<dbReference type="HOGENOM" id="CLU_022158_1_0_9"/>
<evidence type="ECO:0000259" key="3">
    <source>
        <dbReference type="Pfam" id="PF22617"/>
    </source>
</evidence>
<dbReference type="eggNOG" id="COG0119">
    <property type="taxonomic scope" value="Bacteria"/>
</dbReference>
<dbReference type="PANTHER" id="PTHR42880">
    <property type="entry name" value="HOMOCITRATE SYNTHASE"/>
    <property type="match status" value="1"/>
</dbReference>
<sequence>MSIKIKNKEKLIIDKTLLEDKGSELNLKKDRAGMENFLALLNKIGVDFFEVDRDNFNYIYNSKKLIYRVKDQKDAAVINDYNFGYIIVDFDKAKDFDNYFINLMNRSKIILEVDGKEIDEIFRTDSYEIFNNFNVACIRINNVERCNLNGWGEIIRRIKNTFCSLVDFCASNKYFMATAISMEALNDGADFITVAFNGERYGISSFEEVILALKVMKKVKVTEKLDLLNDLSKIYEKLFRKAISPMKPIIGEDIFKYESGIHVDGIEKNPLTYEPYEPSIIGADRQMFIGKHSGRKAVEIKLRELNIETMLCNMDKFLSRIREKSIQVHRNISDKEFKEIYYNCIESRDYHGSKIS</sequence>
<evidence type="ECO:0000256" key="1">
    <source>
        <dbReference type="ARBA" id="ARBA00022679"/>
    </source>
</evidence>
<dbReference type="AlphaFoldDB" id="Q97MD8"/>
<feature type="domain" description="2-isopropylmalate synthase/homocitrate synthase post-catalytic" evidence="3">
    <location>
        <begin position="249"/>
        <end position="323"/>
    </location>
</feature>
<evidence type="ECO:0000313" key="4">
    <source>
        <dbReference type="EMBL" id="AAK78241.1"/>
    </source>
</evidence>
<dbReference type="GO" id="GO:0016740">
    <property type="term" value="F:transferase activity"/>
    <property type="evidence" value="ECO:0007669"/>
    <property type="project" value="UniProtKB-KW"/>
</dbReference>
<dbReference type="SMR" id="Q97MD8"/>
<dbReference type="PANTHER" id="PTHR42880:SF1">
    <property type="entry name" value="ISOPROPYLMALATE_HOMOCITRATE_CITRAMALATE SYNTHASE FAMILY PROTEIN"/>
    <property type="match status" value="1"/>
</dbReference>
<dbReference type="Pfam" id="PF00682">
    <property type="entry name" value="HMGL-like"/>
    <property type="match status" value="1"/>
</dbReference>
<dbReference type="Proteomes" id="UP000000814">
    <property type="component" value="Chromosome"/>
</dbReference>
<gene>
    <name evidence="4" type="primary">nifV</name>
    <name evidence="4" type="ordered locus">CA_C0260</name>
</gene>
<proteinExistence type="predicted"/>
<dbReference type="Gene3D" id="3.20.20.70">
    <property type="entry name" value="Aldolase class I"/>
    <property type="match status" value="1"/>
</dbReference>
<keyword evidence="1" id="KW-0808">Transferase</keyword>
<dbReference type="OrthoDB" id="503431at2"/>
<dbReference type="EMBL" id="AE001437">
    <property type="protein sequence ID" value="AAK78241.1"/>
    <property type="molecule type" value="Genomic_DNA"/>
</dbReference>
<dbReference type="InterPro" id="IPR054691">
    <property type="entry name" value="LeuA/HCS_post-cat"/>
</dbReference>
<protein>
    <submittedName>
        <fullName evidence="4">Homocitrate syntase, omega subunit nifV (NivO)</fullName>
    </submittedName>
</protein>
<evidence type="ECO:0000313" key="5">
    <source>
        <dbReference type="Proteomes" id="UP000000814"/>
    </source>
</evidence>
<feature type="domain" description="Pyruvate carboxyltransferase" evidence="2">
    <location>
        <begin position="117"/>
        <end position="227"/>
    </location>
</feature>
<dbReference type="Pfam" id="PF22617">
    <property type="entry name" value="HCS_D2"/>
    <property type="match status" value="1"/>
</dbReference>
<dbReference type="STRING" id="272562.CA_C0260"/>
<organism evidence="4 5">
    <name type="scientific">Clostridium acetobutylicum (strain ATCC 824 / DSM 792 / JCM 1419 / IAM 19013 / LMG 5710 / NBRC 13948 / NRRL B-527 / VKM B-1787 / 2291 / W)</name>
    <dbReference type="NCBI Taxonomy" id="272562"/>
    <lineage>
        <taxon>Bacteria</taxon>
        <taxon>Bacillati</taxon>
        <taxon>Bacillota</taxon>
        <taxon>Clostridia</taxon>
        <taxon>Eubacteriales</taxon>
        <taxon>Clostridiaceae</taxon>
        <taxon>Clostridium</taxon>
    </lineage>
</organism>
<dbReference type="GeneID" id="44996756"/>
<dbReference type="PATRIC" id="fig|272562.8.peg.445"/>
<dbReference type="KEGG" id="cac:CA_C0260"/>
<name>Q97MD8_CLOAB</name>
<keyword evidence="5" id="KW-1185">Reference proteome</keyword>
<dbReference type="InterPro" id="IPR013785">
    <property type="entry name" value="Aldolase_TIM"/>
</dbReference>
<dbReference type="Gene3D" id="1.10.238.260">
    <property type="match status" value="1"/>
</dbReference>
<dbReference type="DNASU" id="1116443"/>
<dbReference type="InterPro" id="IPR000891">
    <property type="entry name" value="PYR_CT"/>
</dbReference>
<dbReference type="SUPFAM" id="SSF51569">
    <property type="entry name" value="Aldolase"/>
    <property type="match status" value="1"/>
</dbReference>
<reference evidence="4 5" key="1">
    <citation type="journal article" date="2001" name="J. Bacteriol.">
        <title>Genome sequence and comparative analysis of the solvent-producing bacterium Clostridium acetobutylicum.</title>
        <authorList>
            <person name="Nolling J."/>
            <person name="Breton G."/>
            <person name="Omelchenko M.V."/>
            <person name="Makarova K.S."/>
            <person name="Zeng Q."/>
            <person name="Gibson R."/>
            <person name="Lee H.M."/>
            <person name="Dubois J."/>
            <person name="Qiu D."/>
            <person name="Hitti J."/>
            <person name="Wolf Y.I."/>
            <person name="Tatusov R.L."/>
            <person name="Sabathe F."/>
            <person name="Doucette-Stamm L."/>
            <person name="Soucaille P."/>
            <person name="Daly M.J."/>
            <person name="Bennett G.N."/>
            <person name="Koonin E.V."/>
            <person name="Smith D.R."/>
        </authorList>
    </citation>
    <scope>NUCLEOTIDE SEQUENCE [LARGE SCALE GENOMIC DNA]</scope>
    <source>
        <strain evidence="5">ATCC 824 / DSM 792 / JCM 1419 / LMG 5710 / VKM B-1787</strain>
    </source>
</reference>
<accession>Q97MD8</accession>
<dbReference type="PIR" id="F96931">
    <property type="entry name" value="F96931"/>
</dbReference>
<dbReference type="RefSeq" id="WP_010963583.1">
    <property type="nucleotide sequence ID" value="NC_003030.1"/>
</dbReference>
<evidence type="ECO:0000259" key="2">
    <source>
        <dbReference type="Pfam" id="PF00682"/>
    </source>
</evidence>